<dbReference type="PANTHER" id="PTHR31151:SF0">
    <property type="entry name" value="PROLINE-TRNA LIGASE (DUF1680)"/>
    <property type="match status" value="1"/>
</dbReference>
<keyword evidence="4" id="KW-1185">Reference proteome</keyword>
<gene>
    <name evidence="3" type="ORF">AW736_25455</name>
</gene>
<dbReference type="GO" id="GO:0005975">
    <property type="term" value="P:carbohydrate metabolic process"/>
    <property type="evidence" value="ECO:0007669"/>
    <property type="project" value="InterPro"/>
</dbReference>
<evidence type="ECO:0008006" key="5">
    <source>
        <dbReference type="Google" id="ProtNLM"/>
    </source>
</evidence>
<comment type="caution">
    <text evidence="3">The sequence shown here is derived from an EMBL/GenBank/DDBJ whole genome shotgun (WGS) entry which is preliminary data.</text>
</comment>
<dbReference type="InterPro" id="IPR008928">
    <property type="entry name" value="6-hairpin_glycosidase_sf"/>
</dbReference>
<evidence type="ECO:0000313" key="4">
    <source>
        <dbReference type="Proteomes" id="UP000078486"/>
    </source>
</evidence>
<name>A0A178IAJ9_9BACT</name>
<dbReference type="Pfam" id="PF20736">
    <property type="entry name" value="Glyco_hydro127M"/>
    <property type="match status" value="1"/>
</dbReference>
<dbReference type="AlphaFoldDB" id="A0A178IAJ9"/>
<dbReference type="InterPro" id="IPR049046">
    <property type="entry name" value="Beta-AFase-like_GH127_middle"/>
</dbReference>
<evidence type="ECO:0000259" key="2">
    <source>
        <dbReference type="Pfam" id="PF20736"/>
    </source>
</evidence>
<dbReference type="Pfam" id="PF07944">
    <property type="entry name" value="Beta-AFase-like_GH127_cat"/>
    <property type="match status" value="1"/>
</dbReference>
<proteinExistence type="predicted"/>
<sequence length="689" mass="77903">MNTRILLALAGAFFPALVTPALSDIEWMARPPTAPGNSHYVGNRAPLQPSSFIKLPPGAVRPEGWIREVLVRQRNGLAGHLHEVSNYLNKENNAWLSPDGEGKNKFEEVPYWLKGFSSMGYILGDDAVIKEARTWIEGALASQREDGYFGPWFDRAGLPDLWGNMIMLWCLQSYYEYSGDGRVLGLMKNYFQWQLRQPEDKFLKTSRPWEKLRAGDNLYSVYWLYNITGEKWLLELAEKIHRSAANWRQESDLPIWHNVDIAQGFREPAIWWMQSGEAPDLRAAYNNFWLIRRAFGQVPGGMFGGDEHSRIGHIDPRQAAETCGMVEQMASDELLLRITGDPMWAENCEDVAFNTYPAAFMPDYKALRYFTAPNQIIGDNATHHPAIHSVEAKRAGYFLYNPTAHRCCQHNHTQGWPYYAGHLWLATADNGLAAVLFGASSARAKVANGVEVTVTERTAYPFEEQVSFEIGVPRKTDFPLYVRIPAWCDGASIAVNGAGEKTGLAAGGYVRIRREWADGDRVVLKLPMRLQARQWDVNQRSLSINYGPLTFSLKIAENYNKIDSMSVAKSEKNRIQKQVDWSRWPAWELKPGSAWNYALACDMKNLESSFQVVKRPWPEDNYPWTHESAPVELRAKGARVPDWTPTATGFCPVLPLYPAKTDGRLEDITLIPMGAARLRISAFPPLAAE</sequence>
<dbReference type="STRING" id="1184151.AW736_25455"/>
<accession>A0A178IAJ9</accession>
<dbReference type="EMBL" id="LRRQ01000189">
    <property type="protein sequence ID" value="OAM87044.1"/>
    <property type="molecule type" value="Genomic_DNA"/>
</dbReference>
<protein>
    <recommendedName>
        <fullName evidence="5">Transcriptional initiation protein Tat</fullName>
    </recommendedName>
</protein>
<organism evidence="3 4">
    <name type="scientific">Termitidicoccus mucosus</name>
    <dbReference type="NCBI Taxonomy" id="1184151"/>
    <lineage>
        <taxon>Bacteria</taxon>
        <taxon>Pseudomonadati</taxon>
        <taxon>Verrucomicrobiota</taxon>
        <taxon>Opitutia</taxon>
        <taxon>Opitutales</taxon>
        <taxon>Opitutaceae</taxon>
        <taxon>Termitidicoccus</taxon>
    </lineage>
</organism>
<dbReference type="OrthoDB" id="9757939at2"/>
<dbReference type="SUPFAM" id="SSF48208">
    <property type="entry name" value="Six-hairpin glycosidases"/>
    <property type="match status" value="1"/>
</dbReference>
<reference evidence="3 4" key="1">
    <citation type="submission" date="2016-01" db="EMBL/GenBank/DDBJ databases">
        <title>High potential of lignocellulose degradation of a new Verrucomicrobia species.</title>
        <authorList>
            <person name="Wang Y."/>
            <person name="Shi Y."/>
            <person name="Qiu Z."/>
            <person name="Liu S."/>
            <person name="Yang H."/>
        </authorList>
    </citation>
    <scope>NUCLEOTIDE SEQUENCE [LARGE SCALE GENOMIC DNA]</scope>
    <source>
        <strain evidence="3 4">TSB47</strain>
    </source>
</reference>
<evidence type="ECO:0000313" key="3">
    <source>
        <dbReference type="EMBL" id="OAM87044.1"/>
    </source>
</evidence>
<dbReference type="InterPro" id="IPR012878">
    <property type="entry name" value="Beta-AFase-like_GH127_cat"/>
</dbReference>
<feature type="domain" description="Non-reducing end beta-L-arabinofuranosidase-like GH127 middle" evidence="2">
    <location>
        <begin position="432"/>
        <end position="528"/>
    </location>
</feature>
<feature type="domain" description="Non-reducing end beta-L-arabinofuranosidase-like GH127 catalytic" evidence="1">
    <location>
        <begin position="109"/>
        <end position="420"/>
    </location>
</feature>
<evidence type="ECO:0000259" key="1">
    <source>
        <dbReference type="Pfam" id="PF07944"/>
    </source>
</evidence>
<dbReference type="RefSeq" id="WP_068773100.1">
    <property type="nucleotide sequence ID" value="NZ_CP109796.1"/>
</dbReference>
<dbReference type="Proteomes" id="UP000078486">
    <property type="component" value="Unassembled WGS sequence"/>
</dbReference>
<dbReference type="PANTHER" id="PTHR31151">
    <property type="entry name" value="PROLINE-TRNA LIGASE (DUF1680)"/>
    <property type="match status" value="1"/>
</dbReference>